<feature type="transmembrane region" description="Helical" evidence="10">
    <location>
        <begin position="414"/>
        <end position="435"/>
    </location>
</feature>
<dbReference type="InterPro" id="IPR003280">
    <property type="entry name" value="2pore_dom_K_chnl"/>
</dbReference>
<dbReference type="GO" id="GO:0015271">
    <property type="term" value="F:outward rectifier potassium channel activity"/>
    <property type="evidence" value="ECO:0007669"/>
    <property type="project" value="TreeGrafter"/>
</dbReference>
<evidence type="ECO:0000256" key="9">
    <source>
        <dbReference type="SAM" id="MobiDB-lite"/>
    </source>
</evidence>
<feature type="transmembrane region" description="Helical" evidence="10">
    <location>
        <begin position="226"/>
        <end position="244"/>
    </location>
</feature>
<dbReference type="Pfam" id="PF07885">
    <property type="entry name" value="Ion_trans_2"/>
    <property type="match status" value="2"/>
</dbReference>
<keyword evidence="7 8" id="KW-0407">Ion channel</keyword>
<accession>A0A811L9L3</accession>
<dbReference type="GO" id="GO:0022841">
    <property type="term" value="F:potassium ion leak channel activity"/>
    <property type="evidence" value="ECO:0007669"/>
    <property type="project" value="TreeGrafter"/>
</dbReference>
<keyword evidence="13" id="KW-1185">Reference proteome</keyword>
<feature type="compositionally biased region" description="Basic and acidic residues" evidence="9">
    <location>
        <begin position="740"/>
        <end position="754"/>
    </location>
</feature>
<evidence type="ECO:0000256" key="8">
    <source>
        <dbReference type="RuleBase" id="RU003857"/>
    </source>
</evidence>
<keyword evidence="3 8" id="KW-0812">Transmembrane</keyword>
<evidence type="ECO:0000256" key="6">
    <source>
        <dbReference type="ARBA" id="ARBA00023136"/>
    </source>
</evidence>
<evidence type="ECO:0000256" key="1">
    <source>
        <dbReference type="ARBA" id="ARBA00004141"/>
    </source>
</evidence>
<gene>
    <name evidence="12" type="ORF">BOKJ2_LOCUS11061</name>
</gene>
<evidence type="ECO:0000256" key="10">
    <source>
        <dbReference type="SAM" id="Phobius"/>
    </source>
</evidence>
<feature type="domain" description="Potassium channel" evidence="11">
    <location>
        <begin position="421"/>
        <end position="492"/>
    </location>
</feature>
<dbReference type="GO" id="GO:0005886">
    <property type="term" value="C:plasma membrane"/>
    <property type="evidence" value="ECO:0007669"/>
    <property type="project" value="TreeGrafter"/>
</dbReference>
<dbReference type="Gene3D" id="1.10.287.70">
    <property type="match status" value="1"/>
</dbReference>
<evidence type="ECO:0000256" key="5">
    <source>
        <dbReference type="ARBA" id="ARBA00023065"/>
    </source>
</evidence>
<evidence type="ECO:0000256" key="7">
    <source>
        <dbReference type="ARBA" id="ARBA00023303"/>
    </source>
</evidence>
<feature type="region of interest" description="Disordered" evidence="9">
    <location>
        <begin position="1300"/>
        <end position="1324"/>
    </location>
</feature>
<evidence type="ECO:0000313" key="13">
    <source>
        <dbReference type="Proteomes" id="UP000614601"/>
    </source>
</evidence>
<dbReference type="PANTHER" id="PTHR11003:SF61">
    <property type="entry name" value="POTASSIUM CHANNEL DOMAIN-CONTAINING PROTEIN"/>
    <property type="match status" value="1"/>
</dbReference>
<evidence type="ECO:0000256" key="2">
    <source>
        <dbReference type="ARBA" id="ARBA00022448"/>
    </source>
</evidence>
<evidence type="ECO:0000256" key="4">
    <source>
        <dbReference type="ARBA" id="ARBA00022989"/>
    </source>
</evidence>
<evidence type="ECO:0000256" key="3">
    <source>
        <dbReference type="ARBA" id="ARBA00022692"/>
    </source>
</evidence>
<dbReference type="SUPFAM" id="SSF81324">
    <property type="entry name" value="Voltage-gated potassium channels"/>
    <property type="match status" value="2"/>
</dbReference>
<feature type="transmembrane region" description="Helical" evidence="10">
    <location>
        <begin position="166"/>
        <end position="187"/>
    </location>
</feature>
<evidence type="ECO:0000259" key="11">
    <source>
        <dbReference type="Pfam" id="PF07885"/>
    </source>
</evidence>
<keyword evidence="4 10" id="KW-1133">Transmembrane helix</keyword>
<evidence type="ECO:0000313" key="12">
    <source>
        <dbReference type="EMBL" id="CAD5224402.1"/>
    </source>
</evidence>
<keyword evidence="2 8" id="KW-0813">Transport</keyword>
<feature type="region of interest" description="Disordered" evidence="9">
    <location>
        <begin position="331"/>
        <end position="370"/>
    </location>
</feature>
<reference evidence="12" key="1">
    <citation type="submission" date="2020-09" db="EMBL/GenBank/DDBJ databases">
        <authorList>
            <person name="Kikuchi T."/>
        </authorList>
    </citation>
    <scope>NUCLEOTIDE SEQUENCE</scope>
    <source>
        <strain evidence="12">SH1</strain>
    </source>
</reference>
<name>A0A811L9L3_9BILA</name>
<dbReference type="EMBL" id="CAJFCW020000005">
    <property type="protein sequence ID" value="CAG9119844.1"/>
    <property type="molecule type" value="Genomic_DNA"/>
</dbReference>
<feature type="compositionally biased region" description="Acidic residues" evidence="9">
    <location>
        <begin position="712"/>
        <end position="724"/>
    </location>
</feature>
<feature type="compositionally biased region" description="Polar residues" evidence="9">
    <location>
        <begin position="352"/>
        <end position="370"/>
    </location>
</feature>
<dbReference type="InterPro" id="IPR013099">
    <property type="entry name" value="K_chnl_dom"/>
</dbReference>
<feature type="transmembrane region" description="Helical" evidence="10">
    <location>
        <begin position="199"/>
        <end position="220"/>
    </location>
</feature>
<feature type="region of interest" description="Disordered" evidence="9">
    <location>
        <begin position="712"/>
        <end position="754"/>
    </location>
</feature>
<sequence length="2139" mass="242795">MRVGEDNVAIQIDQDDDTAYHDVYNDTVENDPFKSSKTSLQQLLPSPDDVKSMKSSVHESLKSVKFIGTKFLEKIKNIVMVTKLWWLTVAFTLLGGYIFMWLETPADLEQKRQQLDEHLMSRDVFLFNIEMIHNSSSLQKRNEWKNAIMEFERRIGYTLPEVETSWTFWMSVLYAGTISTTIGYGNIGCITTSGRIMTIFYAILGIPLFVVILDKIGAAQLSLLKAINYAVEDFLFFIYIRMRFPQQLEPEKRRRYKKLSVKYANYGLFNYKVPLKLITQQESVEAVEERRIGPKDVGSMYVKSAVRPLDDITEIDEEFVEVDNHEFKHVTIQDTQNVSTPERPRPLPRQVSIETGPSRRSSELSQGLSIMSDQSGTIESQVQQEEHICEEIVETEETVEKTEEEEEEDRDPPVAAALVLTVGHITAFAAIFCLWEEWDYFTSFYFLFISLSTIGFGDVTPAYPEYMVGTFFVVLIGLALVTVCINVVQEKITIMYMRVLTRMLDQYIKAQESGDPEALKGFVEGFNSNAKFLMPLLSKNESAKVMKKFRQTAKDKGVSLPSALTEIDPQTGQFSFCNQKSDDIDGFIEKKRQEAQNVINTSVYKRNTCGTQTNFHNKAKKVQTTVPEWLLVSYSYGAQFSAELSDSGNQTDTDSVDSGCQCEVDVESTSAQFDADLLGIVDCATTMGVEYADSSIQPEVSFIRQLLEQDSDGSWEMSETDSDDNTTGHNELPERRRRVREGFQKKLSRDDGLKRRESRDKLRFMKSRNVQTEFEQTSTECQAGPSTFTGYTSSETMDLIIKKDAETQPDLTRTKNNYTQVKYKVKHAEIQNYVMDEFLFDTDTQTDTVMMDSDTQVELQSADQVIQTDVEVKAEEVQTEIVEFANIKAIRDGLTQTDTVFVNKKAQTALTYTLKNIDEFEKQKKKEYENAKSKFERLKQRRGEFGGKQLNTVRLDASELEVLKSKLFKIRLEHAKKQKMENEPIEFDVNGEVQKLLDLLQNLRVADGELDKDEIRKILEESHFPLELIEKDFDFDRLVKLLEEESQQGDDSDAELLDDDVLVFMKSTECQTNTLGLQMVDVELMAKDMVKDSEGQTVISMAEMQEKGTQPDNNTSEVGVQHQPDTKDAFVIAKPSTALMHSQTVMSMATQKEKEVQSQVAVNESVSQTELQYSNIALDPILEVIKRNKPVVSAQDTQTAIEIGDSMVQTERNGIEKDAQVSVETATVSIDAVQEYKTASTSVDVAYRDSECQWAQNTTENEVQTSVVLQDWAVQATVTTSEKSEQNLIEFAESATQSMVSSMKKMNKENDKDKEEAKDEQQNVQEDVYYPVDQEVQYEEPRRFVDTGSNALVSMFKRPDDQQQAKEGIEGSSYKVEADDVYLSLVASEDEEYYLMDSYTQHDTELADTATMPIVSMFKMKERQGEEENGADGDQEDVLHPKDTGVQHDREMEDYMIDKAIQPNVSMFKAVQKKVSVGDVEEDELEFMTDDFTQVEVKWSTVAVGSEVEYLNKEVAAIAETTAAGCQSDIDVEDVQTQFNPTTSDAFTFPNVSMFKISEEMSDSYMQQLNVTDTQFLQDCGCQYDAQYDGKVDKESQHTVEFVDERVGDHYDVKDNGVQSLLSMFKINMNEYVKRRESAEKEDGQGGQDKEVEEVNFLIDASTEHDYTVLSSEAGTQLSYTMTATEQQTVYSGTIVDAETTHDTHFVNLSDQTSFCSCTLPRHVHEESNLKVVEVARKQLPEKVAKTFSKKVQATTHIDDKCVGEVVERAPFGCQMSAKLHEWGVQYEYLNTHAQYVQTEHYTRTIESQMTVEQSNSSVQTVQRKPPLKNSKNIQTDVVQSEVNADVYVTLHGKPATGYAATTRLNKHIQKVKKVIRSRRSEEIQTDSVAEVVVMEHEVKATSDAEVQVSISKDLVEYCVSQTFRKPIKIMRVSKVLKDTVTTRVEKNLSIVKKGDIKRMKIESKTERVSTVTASTETTDLLSEPVKKSRLIKRRPLGLRKEIGTQTHQKPYVSLTMNAELRCLDDALDVTVTVPGKAAEFAQKTIRLHSKRQNIKATTILASKECQTTFEEVKVKKRSEGCQTEIQETVKLRKMAMYQSYNADNTAEVSTQTGVLARLATQYREGTQVKPESPKSKKR</sequence>
<keyword evidence="5 8" id="KW-0406">Ion transport</keyword>
<proteinExistence type="inferred from homology"/>
<organism evidence="12 13">
    <name type="scientific">Bursaphelenchus okinawaensis</name>
    <dbReference type="NCBI Taxonomy" id="465554"/>
    <lineage>
        <taxon>Eukaryota</taxon>
        <taxon>Metazoa</taxon>
        <taxon>Ecdysozoa</taxon>
        <taxon>Nematoda</taxon>
        <taxon>Chromadorea</taxon>
        <taxon>Rhabditida</taxon>
        <taxon>Tylenchina</taxon>
        <taxon>Tylenchomorpha</taxon>
        <taxon>Aphelenchoidea</taxon>
        <taxon>Aphelenchoididae</taxon>
        <taxon>Bursaphelenchus</taxon>
    </lineage>
</organism>
<protein>
    <recommendedName>
        <fullName evidence="11">Potassium channel domain-containing protein</fullName>
    </recommendedName>
</protein>
<comment type="subcellular location">
    <subcellularLocation>
        <location evidence="1">Membrane</location>
        <topology evidence="1">Multi-pass membrane protein</topology>
    </subcellularLocation>
</comment>
<dbReference type="Proteomes" id="UP000614601">
    <property type="component" value="Unassembled WGS sequence"/>
</dbReference>
<keyword evidence="6 10" id="KW-0472">Membrane</keyword>
<dbReference type="OrthoDB" id="297496at2759"/>
<comment type="caution">
    <text evidence="12">The sequence shown here is derived from an EMBL/GenBank/DDBJ whole genome shotgun (WGS) entry which is preliminary data.</text>
</comment>
<dbReference type="GO" id="GO:0030322">
    <property type="term" value="P:stabilization of membrane potential"/>
    <property type="evidence" value="ECO:0007669"/>
    <property type="project" value="TreeGrafter"/>
</dbReference>
<dbReference type="PRINTS" id="PR01333">
    <property type="entry name" value="2POREKCHANEL"/>
</dbReference>
<comment type="similarity">
    <text evidence="8">Belongs to the two pore domain potassium channel (TC 1.A.1.8) family.</text>
</comment>
<feature type="transmembrane region" description="Helical" evidence="10">
    <location>
        <begin position="466"/>
        <end position="488"/>
    </location>
</feature>
<feature type="domain" description="Potassium channel" evidence="11">
    <location>
        <begin position="157"/>
        <end position="218"/>
    </location>
</feature>
<feature type="transmembrane region" description="Helical" evidence="10">
    <location>
        <begin position="84"/>
        <end position="102"/>
    </location>
</feature>
<feature type="compositionally biased region" description="Basic and acidic residues" evidence="9">
    <location>
        <begin position="1306"/>
        <end position="1321"/>
    </location>
</feature>
<dbReference type="PANTHER" id="PTHR11003">
    <property type="entry name" value="POTASSIUM CHANNEL, SUBFAMILY K"/>
    <property type="match status" value="1"/>
</dbReference>
<feature type="transmembrane region" description="Helical" evidence="10">
    <location>
        <begin position="441"/>
        <end position="459"/>
    </location>
</feature>
<dbReference type="EMBL" id="CAJFDH010000005">
    <property type="protein sequence ID" value="CAD5224402.1"/>
    <property type="molecule type" value="Genomic_DNA"/>
</dbReference>
<dbReference type="Proteomes" id="UP000783686">
    <property type="component" value="Unassembled WGS sequence"/>
</dbReference>